<reference evidence="1" key="1">
    <citation type="submission" date="2021-06" db="EMBL/GenBank/DDBJ databases">
        <authorList>
            <person name="Kallberg Y."/>
            <person name="Tangrot J."/>
            <person name="Rosling A."/>
        </authorList>
    </citation>
    <scope>NUCLEOTIDE SEQUENCE</scope>
    <source>
        <strain evidence="1">87-6 pot B 2015</strain>
    </source>
</reference>
<proteinExistence type="predicted"/>
<gene>
    <name evidence="1" type="ORF">FMOSSE_LOCUS2404</name>
</gene>
<keyword evidence="2" id="KW-1185">Reference proteome</keyword>
<dbReference type="AlphaFoldDB" id="A0A9N8W1E7"/>
<name>A0A9N8W1E7_FUNMO</name>
<dbReference type="EMBL" id="CAJVPP010000313">
    <property type="protein sequence ID" value="CAG8468653.1"/>
    <property type="molecule type" value="Genomic_DNA"/>
</dbReference>
<dbReference type="Gene3D" id="3.80.10.10">
    <property type="entry name" value="Ribonuclease Inhibitor"/>
    <property type="match status" value="1"/>
</dbReference>
<dbReference type="InterPro" id="IPR032675">
    <property type="entry name" value="LRR_dom_sf"/>
</dbReference>
<evidence type="ECO:0000313" key="1">
    <source>
        <dbReference type="EMBL" id="CAG8468653.1"/>
    </source>
</evidence>
<dbReference type="SUPFAM" id="SSF52047">
    <property type="entry name" value="RNI-like"/>
    <property type="match status" value="1"/>
</dbReference>
<dbReference type="Proteomes" id="UP000789375">
    <property type="component" value="Unassembled WGS sequence"/>
</dbReference>
<sequence>MRCTLQEKNSATPIRWDTTCDAQILSYVDEDDIKTFHSLSLVNRTWCQLAIRYLWKKPFSIKKGSPKNLYKIIPIILSYLDEQQTSVLKIQKTKVRTRSSKNYMTPPSINYPSYIRQLDFNKLFSLITEWINKSHRPKFKKNYFIKNSDKFTFDFSIFEEDEEYELNFSYDRFIERCCLKDQEKLAFFEYIFKIIIAKSKGIEKLFVEIYHEDNEIPYTIPKDFFGYIFRLKDVARCFSGLSEFTCEGNFHKASLINEIKKYSHEIKKLNICPWDRNYVNDLKPKKDLKELLKVQKNLKSFSFSVDSDIENNIIECIQGMVVNTLESFQMQLGEITNNELKHLTKCKNMRKLSFDRVYFDEPINALGKIIYPELEELIFFNCVFLNQSIDMLKEFFKKNGNNLKIVQLNQNNSDIPGILDYISKYCSNLNDLCVNIDNQSDVDSLFKILQSKNNLRLLNVGYCNNDKPKFKANEFMKEFTEIFSTTKIVKLDISNWEISLDIFKNFFERSGEFLKVFEGSCIGDKKELEDVIQSTSELHNRILKSFVVIENGEFKNVKIVWK</sequence>
<organism evidence="1 2">
    <name type="scientific">Funneliformis mosseae</name>
    <name type="common">Endomycorrhizal fungus</name>
    <name type="synonym">Glomus mosseae</name>
    <dbReference type="NCBI Taxonomy" id="27381"/>
    <lineage>
        <taxon>Eukaryota</taxon>
        <taxon>Fungi</taxon>
        <taxon>Fungi incertae sedis</taxon>
        <taxon>Mucoromycota</taxon>
        <taxon>Glomeromycotina</taxon>
        <taxon>Glomeromycetes</taxon>
        <taxon>Glomerales</taxon>
        <taxon>Glomeraceae</taxon>
        <taxon>Funneliformis</taxon>
    </lineage>
</organism>
<comment type="caution">
    <text evidence="1">The sequence shown here is derived from an EMBL/GenBank/DDBJ whole genome shotgun (WGS) entry which is preliminary data.</text>
</comment>
<evidence type="ECO:0000313" key="2">
    <source>
        <dbReference type="Proteomes" id="UP000789375"/>
    </source>
</evidence>
<accession>A0A9N8W1E7</accession>
<protein>
    <submittedName>
        <fullName evidence="1">7965_t:CDS:1</fullName>
    </submittedName>
</protein>